<keyword evidence="2" id="KW-1185">Reference proteome</keyword>
<dbReference type="EMBL" id="MU275861">
    <property type="protein sequence ID" value="KAI0050517.1"/>
    <property type="molecule type" value="Genomic_DNA"/>
</dbReference>
<sequence>MSNDYSKLFSSGLRAMAQRRQRLSSLIISTISQSSPQRDDVTSPVIAAARAVLPSKFHRKGSGAHGVTTSGKEFASEAKSSNGPKFVADDVFNTRIWDGSSSSSSVSDEDDEVVDPFGVGRKSVPLEPVSPLEKPFRLALSPSADMSFLDFAMTPVEPSPSPWTSERRGSARMSLASRALRPRPHAMQGEDDVLEEEDLSEAWQQFRVEWISLD</sequence>
<evidence type="ECO:0000313" key="1">
    <source>
        <dbReference type="EMBL" id="KAI0050517.1"/>
    </source>
</evidence>
<gene>
    <name evidence="1" type="ORF">FA95DRAFT_1603524</name>
</gene>
<comment type="caution">
    <text evidence="1">The sequence shown here is derived from an EMBL/GenBank/DDBJ whole genome shotgun (WGS) entry which is preliminary data.</text>
</comment>
<reference evidence="1" key="2">
    <citation type="journal article" date="2022" name="New Phytol.">
        <title>Evolutionary transition to the ectomycorrhizal habit in the genomes of a hyperdiverse lineage of mushroom-forming fungi.</title>
        <authorList>
            <person name="Looney B."/>
            <person name="Miyauchi S."/>
            <person name="Morin E."/>
            <person name="Drula E."/>
            <person name="Courty P.E."/>
            <person name="Kohler A."/>
            <person name="Kuo A."/>
            <person name="LaButti K."/>
            <person name="Pangilinan J."/>
            <person name="Lipzen A."/>
            <person name="Riley R."/>
            <person name="Andreopoulos W."/>
            <person name="He G."/>
            <person name="Johnson J."/>
            <person name="Nolan M."/>
            <person name="Tritt A."/>
            <person name="Barry K.W."/>
            <person name="Grigoriev I.V."/>
            <person name="Nagy L.G."/>
            <person name="Hibbett D."/>
            <person name="Henrissat B."/>
            <person name="Matheny P.B."/>
            <person name="Labbe J."/>
            <person name="Martin F.M."/>
        </authorList>
    </citation>
    <scope>NUCLEOTIDE SEQUENCE</scope>
    <source>
        <strain evidence="1">FP105234-sp</strain>
    </source>
</reference>
<name>A0ACB8S336_9AGAM</name>
<evidence type="ECO:0000313" key="2">
    <source>
        <dbReference type="Proteomes" id="UP000814033"/>
    </source>
</evidence>
<proteinExistence type="predicted"/>
<dbReference type="Proteomes" id="UP000814033">
    <property type="component" value="Unassembled WGS sequence"/>
</dbReference>
<reference evidence="1" key="1">
    <citation type="submission" date="2021-02" db="EMBL/GenBank/DDBJ databases">
        <authorList>
            <consortium name="DOE Joint Genome Institute"/>
            <person name="Ahrendt S."/>
            <person name="Looney B.P."/>
            <person name="Miyauchi S."/>
            <person name="Morin E."/>
            <person name="Drula E."/>
            <person name="Courty P.E."/>
            <person name="Chicoki N."/>
            <person name="Fauchery L."/>
            <person name="Kohler A."/>
            <person name="Kuo A."/>
            <person name="Labutti K."/>
            <person name="Pangilinan J."/>
            <person name="Lipzen A."/>
            <person name="Riley R."/>
            <person name="Andreopoulos W."/>
            <person name="He G."/>
            <person name="Johnson J."/>
            <person name="Barry K.W."/>
            <person name="Grigoriev I.V."/>
            <person name="Nagy L."/>
            <person name="Hibbett D."/>
            <person name="Henrissat B."/>
            <person name="Matheny P.B."/>
            <person name="Labbe J."/>
            <person name="Martin F."/>
        </authorList>
    </citation>
    <scope>NUCLEOTIDE SEQUENCE</scope>
    <source>
        <strain evidence="1">FP105234-sp</strain>
    </source>
</reference>
<organism evidence="1 2">
    <name type="scientific">Auriscalpium vulgare</name>
    <dbReference type="NCBI Taxonomy" id="40419"/>
    <lineage>
        <taxon>Eukaryota</taxon>
        <taxon>Fungi</taxon>
        <taxon>Dikarya</taxon>
        <taxon>Basidiomycota</taxon>
        <taxon>Agaricomycotina</taxon>
        <taxon>Agaricomycetes</taxon>
        <taxon>Russulales</taxon>
        <taxon>Auriscalpiaceae</taxon>
        <taxon>Auriscalpium</taxon>
    </lineage>
</organism>
<protein>
    <submittedName>
        <fullName evidence="1">Uncharacterized protein</fullName>
    </submittedName>
</protein>
<accession>A0ACB8S336</accession>